<dbReference type="Proteomes" id="UP000298324">
    <property type="component" value="Unassembled WGS sequence"/>
</dbReference>
<keyword evidence="2" id="KW-0233">DNA recombination</keyword>
<dbReference type="GO" id="GO:0003677">
    <property type="term" value="F:DNA binding"/>
    <property type="evidence" value="ECO:0007669"/>
    <property type="project" value="UniProtKB-UniRule"/>
</dbReference>
<feature type="domain" description="Tyr recombinase" evidence="4">
    <location>
        <begin position="211"/>
        <end position="280"/>
    </location>
</feature>
<proteinExistence type="predicted"/>
<keyword evidence="7" id="KW-1185">Reference proteome</keyword>
<dbReference type="InterPro" id="IPR044068">
    <property type="entry name" value="CB"/>
</dbReference>
<dbReference type="EMBL" id="QFGA01000004">
    <property type="protein sequence ID" value="TEB04262.1"/>
    <property type="molecule type" value="Genomic_DNA"/>
</dbReference>
<gene>
    <name evidence="6" type="primary">xerC_4</name>
    <name evidence="6" type="ORF">Psch_03987</name>
</gene>
<evidence type="ECO:0000256" key="1">
    <source>
        <dbReference type="ARBA" id="ARBA00023125"/>
    </source>
</evidence>
<evidence type="ECO:0000256" key="3">
    <source>
        <dbReference type="PROSITE-ProRule" id="PRU01248"/>
    </source>
</evidence>
<dbReference type="PROSITE" id="PS51898">
    <property type="entry name" value="TYR_RECOMBINASE"/>
    <property type="match status" value="1"/>
</dbReference>
<dbReference type="InterPro" id="IPR011010">
    <property type="entry name" value="DNA_brk_join_enz"/>
</dbReference>
<comment type="caution">
    <text evidence="6">The sequence shown here is derived from an EMBL/GenBank/DDBJ whole genome shotgun (WGS) entry which is preliminary data.</text>
</comment>
<dbReference type="InterPro" id="IPR013762">
    <property type="entry name" value="Integrase-like_cat_sf"/>
</dbReference>
<dbReference type="Gene3D" id="1.10.150.130">
    <property type="match status" value="1"/>
</dbReference>
<evidence type="ECO:0000313" key="6">
    <source>
        <dbReference type="EMBL" id="TEB04262.1"/>
    </source>
</evidence>
<evidence type="ECO:0000259" key="5">
    <source>
        <dbReference type="PROSITE" id="PS51900"/>
    </source>
</evidence>
<sequence length="280" mass="32685">MQIPLERHIERVLEELEKLGMADITIKSYAGSAYGPMRNYCARNGTTDYEPATLNAFLCSQKERLEKSEISERHFRKLRRAVLMVHDLYQSGTLHYCRYDAGPKYEISEYFGLCLQQFLEAQHLTERTISNLRSKILQFLYYMERAGHRDFSAISPKDVKDYLLVAAEKNKGGMPNVLHALRLFFDYLKSNSLMSKDFRPVLNKPARRKKKFLPCFTHEEVEAILRQIDTNTKQGKRDYAILLLASHTGLRSIDIVNLRLSDLDWLNDSIRMFKRKRAGH</sequence>
<dbReference type="InterPro" id="IPR002104">
    <property type="entry name" value="Integrase_catalytic"/>
</dbReference>
<protein>
    <submittedName>
        <fullName evidence="6">Tyrosine recombinase XerC</fullName>
    </submittedName>
</protein>
<reference evidence="6 7" key="1">
    <citation type="journal article" date="2018" name="Environ. Microbiol.">
        <title>Novel energy conservation strategies and behaviour of Pelotomaculum schinkii driving syntrophic propionate catabolism.</title>
        <authorList>
            <person name="Hidalgo-Ahumada C.A.P."/>
            <person name="Nobu M.K."/>
            <person name="Narihiro T."/>
            <person name="Tamaki H."/>
            <person name="Liu W.T."/>
            <person name="Kamagata Y."/>
            <person name="Stams A.J.M."/>
            <person name="Imachi H."/>
            <person name="Sousa D.Z."/>
        </authorList>
    </citation>
    <scope>NUCLEOTIDE SEQUENCE [LARGE SCALE GENOMIC DNA]</scope>
    <source>
        <strain evidence="6 7">HH</strain>
    </source>
</reference>
<feature type="domain" description="Core-binding (CB)" evidence="5">
    <location>
        <begin position="109"/>
        <end position="189"/>
    </location>
</feature>
<dbReference type="SUPFAM" id="SSF56349">
    <property type="entry name" value="DNA breaking-rejoining enzymes"/>
    <property type="match status" value="1"/>
</dbReference>
<evidence type="ECO:0000259" key="4">
    <source>
        <dbReference type="PROSITE" id="PS51898"/>
    </source>
</evidence>
<dbReference type="InterPro" id="IPR010998">
    <property type="entry name" value="Integrase_recombinase_N"/>
</dbReference>
<dbReference type="Pfam" id="PF00589">
    <property type="entry name" value="Phage_integrase"/>
    <property type="match status" value="1"/>
</dbReference>
<evidence type="ECO:0000313" key="7">
    <source>
        <dbReference type="Proteomes" id="UP000298324"/>
    </source>
</evidence>
<dbReference type="GO" id="GO:0015074">
    <property type="term" value="P:DNA integration"/>
    <property type="evidence" value="ECO:0007669"/>
    <property type="project" value="InterPro"/>
</dbReference>
<dbReference type="AlphaFoldDB" id="A0A4Y7R6A7"/>
<dbReference type="PROSITE" id="PS51900">
    <property type="entry name" value="CB"/>
    <property type="match status" value="1"/>
</dbReference>
<organism evidence="6 7">
    <name type="scientific">Pelotomaculum schinkii</name>
    <dbReference type="NCBI Taxonomy" id="78350"/>
    <lineage>
        <taxon>Bacteria</taxon>
        <taxon>Bacillati</taxon>
        <taxon>Bacillota</taxon>
        <taxon>Clostridia</taxon>
        <taxon>Eubacteriales</taxon>
        <taxon>Desulfotomaculaceae</taxon>
        <taxon>Pelotomaculum</taxon>
    </lineage>
</organism>
<dbReference type="Gene3D" id="1.10.443.10">
    <property type="entry name" value="Intergrase catalytic core"/>
    <property type="match status" value="1"/>
</dbReference>
<evidence type="ECO:0000256" key="2">
    <source>
        <dbReference type="ARBA" id="ARBA00023172"/>
    </source>
</evidence>
<dbReference type="RefSeq" id="WP_190259428.1">
    <property type="nucleotide sequence ID" value="NZ_QFGA01000004.1"/>
</dbReference>
<keyword evidence="1 3" id="KW-0238">DNA-binding</keyword>
<accession>A0A4Y7R6A7</accession>
<name>A0A4Y7R6A7_9FIRM</name>
<dbReference type="GO" id="GO:0006310">
    <property type="term" value="P:DNA recombination"/>
    <property type="evidence" value="ECO:0007669"/>
    <property type="project" value="UniProtKB-KW"/>
</dbReference>